<evidence type="ECO:0000259" key="1">
    <source>
        <dbReference type="PROSITE" id="PS50020"/>
    </source>
</evidence>
<organism evidence="2 3">
    <name type="scientific">Saprolegnia parasitica (strain CBS 223.65)</name>
    <dbReference type="NCBI Taxonomy" id="695850"/>
    <lineage>
        <taxon>Eukaryota</taxon>
        <taxon>Sar</taxon>
        <taxon>Stramenopiles</taxon>
        <taxon>Oomycota</taxon>
        <taxon>Saprolegniomycetes</taxon>
        <taxon>Saprolegniales</taxon>
        <taxon>Saprolegniaceae</taxon>
        <taxon>Saprolegnia</taxon>
    </lineage>
</organism>
<sequence>MWFLPPGWQELLYDAFGGLPQLPSGWQVKVSREHGLPYYANKELRHTQWYHPGLHGDASIPREISGLKRAWRQLQEEREQRAAAQVAQRQAAADAARRAILDRLEDLEGPTALYAKVRNVQAILRGFVQRRIYQRQHRATRILQASVRHFLLSGNIRRINCVPTVQAPRVPG</sequence>
<evidence type="ECO:0000313" key="2">
    <source>
        <dbReference type="EMBL" id="KDO32832.1"/>
    </source>
</evidence>
<dbReference type="PROSITE" id="PS50020">
    <property type="entry name" value="WW_DOMAIN_2"/>
    <property type="match status" value="1"/>
</dbReference>
<proteinExistence type="predicted"/>
<evidence type="ECO:0000313" key="3">
    <source>
        <dbReference type="Proteomes" id="UP000030745"/>
    </source>
</evidence>
<dbReference type="PROSITE" id="PS01159">
    <property type="entry name" value="WW_DOMAIN_1"/>
    <property type="match status" value="1"/>
</dbReference>
<dbReference type="RefSeq" id="XP_012196487.1">
    <property type="nucleotide sequence ID" value="XM_012341097.1"/>
</dbReference>
<feature type="domain" description="WW" evidence="1">
    <location>
        <begin position="20"/>
        <end position="54"/>
    </location>
</feature>
<dbReference type="InterPro" id="IPR001202">
    <property type="entry name" value="WW_dom"/>
</dbReference>
<dbReference type="KEGG" id="spar:SPRG_02525"/>
<dbReference type="PROSITE" id="PS50096">
    <property type="entry name" value="IQ"/>
    <property type="match status" value="1"/>
</dbReference>
<dbReference type="Gene3D" id="2.20.70.10">
    <property type="match status" value="1"/>
</dbReference>
<name>A0A067D1C2_SAPPC</name>
<dbReference type="EMBL" id="KK583194">
    <property type="protein sequence ID" value="KDO32832.1"/>
    <property type="molecule type" value="Genomic_DNA"/>
</dbReference>
<dbReference type="Pfam" id="PF00397">
    <property type="entry name" value="WW"/>
    <property type="match status" value="1"/>
</dbReference>
<reference evidence="2 3" key="1">
    <citation type="journal article" date="2013" name="PLoS Genet.">
        <title>Distinctive expansion of potential virulence genes in the genome of the oomycete fish pathogen Saprolegnia parasitica.</title>
        <authorList>
            <person name="Jiang R.H."/>
            <person name="de Bruijn I."/>
            <person name="Haas B.J."/>
            <person name="Belmonte R."/>
            <person name="Lobach L."/>
            <person name="Christie J."/>
            <person name="van den Ackerveken G."/>
            <person name="Bottin A."/>
            <person name="Bulone V."/>
            <person name="Diaz-Moreno S.M."/>
            <person name="Dumas B."/>
            <person name="Fan L."/>
            <person name="Gaulin E."/>
            <person name="Govers F."/>
            <person name="Grenville-Briggs L.J."/>
            <person name="Horner N.R."/>
            <person name="Levin J.Z."/>
            <person name="Mammella M."/>
            <person name="Meijer H.J."/>
            <person name="Morris P."/>
            <person name="Nusbaum C."/>
            <person name="Oome S."/>
            <person name="Phillips A.J."/>
            <person name="van Rooyen D."/>
            <person name="Rzeszutek E."/>
            <person name="Saraiva M."/>
            <person name="Secombes C.J."/>
            <person name="Seidl M.F."/>
            <person name="Snel B."/>
            <person name="Stassen J.H."/>
            <person name="Sykes S."/>
            <person name="Tripathy S."/>
            <person name="van den Berg H."/>
            <person name="Vega-Arreguin J.C."/>
            <person name="Wawra S."/>
            <person name="Young S.K."/>
            <person name="Zeng Q."/>
            <person name="Dieguez-Uribeondo J."/>
            <person name="Russ C."/>
            <person name="Tyler B.M."/>
            <person name="van West P."/>
        </authorList>
    </citation>
    <scope>NUCLEOTIDE SEQUENCE [LARGE SCALE GENOMIC DNA]</scope>
    <source>
        <strain evidence="2 3">CBS 223.65</strain>
    </source>
</reference>
<dbReference type="CDD" id="cd00201">
    <property type="entry name" value="WW"/>
    <property type="match status" value="1"/>
</dbReference>
<dbReference type="AlphaFoldDB" id="A0A067D1C2"/>
<dbReference type="GeneID" id="24125076"/>
<gene>
    <name evidence="2" type="ORF">SPRG_02525</name>
</gene>
<dbReference type="VEuPathDB" id="FungiDB:SPRG_02525"/>
<protein>
    <recommendedName>
        <fullName evidence="1">WW domain-containing protein</fullName>
    </recommendedName>
</protein>
<accession>A0A067D1C2</accession>
<dbReference type="SMART" id="SM00456">
    <property type="entry name" value="WW"/>
    <property type="match status" value="1"/>
</dbReference>
<dbReference type="InterPro" id="IPR036020">
    <property type="entry name" value="WW_dom_sf"/>
</dbReference>
<dbReference type="SUPFAM" id="SSF51045">
    <property type="entry name" value="WW domain"/>
    <property type="match status" value="1"/>
</dbReference>
<keyword evidence="3" id="KW-1185">Reference proteome</keyword>
<dbReference type="Proteomes" id="UP000030745">
    <property type="component" value="Unassembled WGS sequence"/>
</dbReference>